<evidence type="ECO:0000313" key="13">
    <source>
        <dbReference type="Proteomes" id="UP000006671"/>
    </source>
</evidence>
<gene>
    <name evidence="12" type="ORF">NAEGRDRAFT_68543</name>
</gene>
<dbReference type="Gene3D" id="2.170.300.10">
    <property type="entry name" value="Tie2 ligand-binding domain superfamily"/>
    <property type="match status" value="1"/>
</dbReference>
<dbReference type="STRING" id="5762.D2VI32"/>
<feature type="compositionally biased region" description="Low complexity" evidence="8">
    <location>
        <begin position="383"/>
        <end position="437"/>
    </location>
</feature>
<dbReference type="GeneID" id="8853400"/>
<feature type="disulfide bond" evidence="6">
    <location>
        <begin position="672"/>
        <end position="684"/>
    </location>
</feature>
<comment type="caution">
    <text evidence="5">Lacks conserved residue(s) required for the propagation of feature annotation.</text>
</comment>
<evidence type="ECO:0000256" key="5">
    <source>
        <dbReference type="PROSITE-ProRule" id="PRU00076"/>
    </source>
</evidence>
<keyword evidence="7" id="KW-0732">Signal</keyword>
<dbReference type="InterPro" id="IPR042635">
    <property type="entry name" value="MEGF10/SREC1/2-like"/>
</dbReference>
<feature type="compositionally biased region" description="Low complexity" evidence="8">
    <location>
        <begin position="351"/>
        <end position="370"/>
    </location>
</feature>
<dbReference type="InParanoid" id="D2VI32"/>
<dbReference type="InterPro" id="IPR002859">
    <property type="entry name" value="PKD/REJ-like"/>
</dbReference>
<dbReference type="Gene3D" id="2.10.25.10">
    <property type="entry name" value="Laminin"/>
    <property type="match status" value="2"/>
</dbReference>
<evidence type="ECO:0000256" key="1">
    <source>
        <dbReference type="ARBA" id="ARBA00022473"/>
    </source>
</evidence>
<dbReference type="PROSITE" id="PS00022">
    <property type="entry name" value="EGF_1"/>
    <property type="match status" value="4"/>
</dbReference>
<dbReference type="OrthoDB" id="8545473at2759"/>
<feature type="region of interest" description="Disordered" evidence="8">
    <location>
        <begin position="351"/>
        <end position="440"/>
    </location>
</feature>
<feature type="domain" description="EGF-like" evidence="10">
    <location>
        <begin position="623"/>
        <end position="657"/>
    </location>
</feature>
<feature type="disulfide bond" evidence="5">
    <location>
        <begin position="647"/>
        <end position="656"/>
    </location>
</feature>
<dbReference type="Pfam" id="PF07974">
    <property type="entry name" value="EGF_2"/>
    <property type="match status" value="1"/>
</dbReference>
<keyword evidence="2 5" id="KW-0245">EGF-like domain</keyword>
<dbReference type="InterPro" id="IPR001774">
    <property type="entry name" value="DSL"/>
</dbReference>
<feature type="region of interest" description="Disordered" evidence="8">
    <location>
        <begin position="471"/>
        <end position="491"/>
    </location>
</feature>
<dbReference type="Pfam" id="PF02010">
    <property type="entry name" value="REJ"/>
    <property type="match status" value="1"/>
</dbReference>
<evidence type="ECO:0000256" key="9">
    <source>
        <dbReference type="SAM" id="Phobius"/>
    </source>
</evidence>
<evidence type="ECO:0000256" key="2">
    <source>
        <dbReference type="ARBA" id="ARBA00022536"/>
    </source>
</evidence>
<sequence>MKGRITGSFRLLFNFVTLLNILLGFIIFNNIKVVESTEISCYGIAASNSSVCSGRGSCISQDVCSCMGTNSSQAVDYLQNFDSGWGVRFYDPSPNTLFNSYEMNRIQGNYPNISISTKNKAQDMWWCNRMEGELILNDVPRNVDGSIFNEWSYEAVIDMKARGGLTHIGVVVWRNNSLNPNNANYFIGSGPTDTSKLTIAVNNEKYCDVLPEDLINHYSDGPFTFSSSQTHAPLLVRKNPLGYKFYYKTATGTDWIHYGTVPTTTVYDKVGIFIKQWSIIIAVGGPLSFDVSGMGLKVSKFTGASCNVTSCFGVASTSSQVCNGNGACTDFNTCVCNDGFSGSTCLTSSNNSATTNNSTLNGNGTLTNNTDISNNNTVHHNVSDNSNTTNPVNPVVSDNSTTWNNTSIDNSTNTSSGNSTSNSTNSSNSTTNGNNTIQDNSTVIQNNTNVYNSSNNSNTTVNNSTVITNSSTYENSTIPQNSTNSNNNSSPSAPKYVCNGISSDNSSVCNSKGNCTDSGCVCVFGYYGSNCAVPLCFDIPSSDKNVCSGQGECISPNQCKCKTGFEGETCNSFKCYGISKSSSSVCGGHGSCTAVDTCSCLSNWNGNSQCTECNPSFSGVNCTEAACSAEKTCNGRGTCGSNKNCICSDNFSGEFCTNCTAGYFGSNCDNVCTPARNCSSHGNCNSMGECVCSGHFSGKTCSSCQTGWYGENCDYSVSVSSFSFNKNGDVITGTVYSPISTKFECSYFIAAESLPLIGGSDASCLYTSSENSFQIILGSSTTIVPGSTLMFYSDLLKKTNFVSVIVSTGSLVSNPPDAVLKSDKSIVSTCDKVSFDASSSSSSDRRALTYSWSSSSATLNNMINSLKTSVVTIQANALNVGSYSVVVKVTNQFGYSSNQTLSFSVVTTVVPFINIPEEVQVLIGGSSIIVPSITFPSCYSGNSSLLKVSYSVELNSVDTSLKLSTSNRMLIFGSGYTSIKKEGNYYFKATVTADQALETSVIFLVKAISQPLELSFNVTDFSQGYDELVSFSAVKNDPSATSDSDSLTIACFKISTNTGCGSVSSPFSQLLQPGKYSFTATYSKGSRSIQKVLLVTILSDSKDKIIKASISAKPQGISQSIDLSAVDSSQDVIFNSNLLDSLSNPSYKWTSSNLDLTNLETSLSYIIIPKSSLVPGLTISLDLLITDGNKNGSASISFTVNFPPTRGVFEVFPQSGYSLDEFDLKCGNGWNDPQAPLSYQYFFNDGTYWKPLSEKVVDLKSIRVRLASGSSSNSYKVPVKVVVSDAKGASTESILQVKVENLSVEQTFKVLSSISSQVATISSTDASNALLVIGSVTSSSLDATQKEKISQAANNLVSAVISTKSSQSSLVPETSDSAISTASVISNAIPAVTGGFITDKTTSLIISTLASTTETVASVKSVNFDLNTISSVIAATNALSGYVSTRRRSLNLFTDDDLKNLGVTYTNIVAASTKNNAPDMPASVVIGNGVVGYSRKLSSPSMNNFYDILYNSNTITLSSTFSKLIPNVASASLRFMIYDKRNAVSKFSLGSDFDMFTKVIEFNIVPENSYSPFKLSNTNLVKLRMQTLKNETSLPQNTELICKKYDDSKDVFSTDSGCTVGTFVKDSVVADISSTGAYTLTTLVKQKTIISQASLSYYCNIIALLFVLIVTLFLH</sequence>
<dbReference type="PROSITE" id="PS01248">
    <property type="entry name" value="EGF_LAM_1"/>
    <property type="match status" value="1"/>
</dbReference>
<dbReference type="Proteomes" id="UP000006671">
    <property type="component" value="Unassembled WGS sequence"/>
</dbReference>
<comment type="subcellular location">
    <subcellularLocation>
        <location evidence="7">Membrane</location>
        <topology evidence="7">Single-pass type I membrane protein</topology>
    </subcellularLocation>
</comment>
<keyword evidence="13" id="KW-1185">Reference proteome</keyword>
<dbReference type="PROSITE" id="PS50026">
    <property type="entry name" value="EGF_3"/>
    <property type="match status" value="3"/>
</dbReference>
<reference evidence="12 13" key="1">
    <citation type="journal article" date="2010" name="Cell">
        <title>The genome of Naegleria gruberi illuminates early eukaryotic versatility.</title>
        <authorList>
            <person name="Fritz-Laylin L.K."/>
            <person name="Prochnik S.E."/>
            <person name="Ginger M.L."/>
            <person name="Dacks J.B."/>
            <person name="Carpenter M.L."/>
            <person name="Field M.C."/>
            <person name="Kuo A."/>
            <person name="Paredez A."/>
            <person name="Chapman J."/>
            <person name="Pham J."/>
            <person name="Shu S."/>
            <person name="Neupane R."/>
            <person name="Cipriano M."/>
            <person name="Mancuso J."/>
            <person name="Tu H."/>
            <person name="Salamov A."/>
            <person name="Lindquist E."/>
            <person name="Shapiro H."/>
            <person name="Lucas S."/>
            <person name="Grigoriev I.V."/>
            <person name="Cande W.Z."/>
            <person name="Fulton C."/>
            <person name="Rokhsar D.S."/>
            <person name="Dawson S.C."/>
        </authorList>
    </citation>
    <scope>NUCLEOTIDE SEQUENCE [LARGE SCALE GENOMIC DNA]</scope>
    <source>
        <strain evidence="12 13">NEG-M</strain>
    </source>
</reference>
<evidence type="ECO:0000256" key="8">
    <source>
        <dbReference type="SAM" id="MobiDB-lite"/>
    </source>
</evidence>
<dbReference type="PROSITE" id="PS51051">
    <property type="entry name" value="DSL"/>
    <property type="match status" value="1"/>
</dbReference>
<evidence type="ECO:0000256" key="6">
    <source>
        <dbReference type="PROSITE-ProRule" id="PRU00377"/>
    </source>
</evidence>
<dbReference type="Gene3D" id="2.60.40.10">
    <property type="entry name" value="Immunoglobulins"/>
    <property type="match status" value="1"/>
</dbReference>
<keyword evidence="7 9" id="KW-0812">Transmembrane</keyword>
<dbReference type="GO" id="GO:0005044">
    <property type="term" value="F:scavenger receptor activity"/>
    <property type="evidence" value="ECO:0007669"/>
    <property type="project" value="InterPro"/>
</dbReference>
<protein>
    <recommendedName>
        <fullName evidence="7">Delta-like protein</fullName>
    </recommendedName>
</protein>
<keyword evidence="7 9" id="KW-0472">Membrane</keyword>
<dbReference type="EMBL" id="GG738873">
    <property type="protein sequence ID" value="EFC43520.1"/>
    <property type="molecule type" value="Genomic_DNA"/>
</dbReference>
<feature type="domain" description="EGF-like" evidence="10">
    <location>
        <begin position="538"/>
        <end position="571"/>
    </location>
</feature>
<proteinExistence type="predicted"/>
<feature type="domain" description="EGF-like" evidence="10">
    <location>
        <begin position="307"/>
        <end position="346"/>
    </location>
</feature>
<feature type="transmembrane region" description="Helical" evidence="9">
    <location>
        <begin position="1655"/>
        <end position="1674"/>
    </location>
</feature>
<evidence type="ECO:0000259" key="11">
    <source>
        <dbReference type="PROSITE" id="PS51051"/>
    </source>
</evidence>
<dbReference type="eggNOG" id="KOG1225">
    <property type="taxonomic scope" value="Eukaryota"/>
</dbReference>
<name>D2VI32_NAEGR</name>
<evidence type="ECO:0000256" key="3">
    <source>
        <dbReference type="ARBA" id="ARBA00022737"/>
    </source>
</evidence>
<dbReference type="RefSeq" id="XP_002676264.1">
    <property type="nucleotide sequence ID" value="XM_002676218.1"/>
</dbReference>
<dbReference type="InterPro" id="IPR013111">
    <property type="entry name" value="EGF_extracell"/>
</dbReference>
<dbReference type="SMART" id="SM00181">
    <property type="entry name" value="EGF"/>
    <property type="match status" value="5"/>
</dbReference>
<dbReference type="KEGG" id="ngr:NAEGRDRAFT_68543"/>
<accession>D2VI32</accession>
<evidence type="ECO:0000256" key="4">
    <source>
        <dbReference type="ARBA" id="ARBA00023157"/>
    </source>
</evidence>
<dbReference type="InterPro" id="IPR013783">
    <property type="entry name" value="Ig-like_fold"/>
</dbReference>
<keyword evidence="3 7" id="KW-0677">Repeat</keyword>
<evidence type="ECO:0000259" key="10">
    <source>
        <dbReference type="PROSITE" id="PS50026"/>
    </source>
</evidence>
<dbReference type="InterPro" id="IPR000742">
    <property type="entry name" value="EGF"/>
</dbReference>
<keyword evidence="4 5" id="KW-1015">Disulfide bond</keyword>
<feature type="transmembrane region" description="Helical" evidence="9">
    <location>
        <begin position="12"/>
        <end position="31"/>
    </location>
</feature>
<dbReference type="PROSITE" id="PS01186">
    <property type="entry name" value="EGF_2"/>
    <property type="match status" value="3"/>
</dbReference>
<feature type="domain" description="DSL" evidence="11">
    <location>
        <begin position="657"/>
        <end position="701"/>
    </location>
</feature>
<dbReference type="PANTHER" id="PTHR24043:SF8">
    <property type="entry name" value="EGF-LIKE DOMAIN-CONTAINING PROTEIN"/>
    <property type="match status" value="1"/>
</dbReference>
<feature type="disulfide bond" evidence="6">
    <location>
        <begin position="692"/>
        <end position="701"/>
    </location>
</feature>
<organism evidence="13">
    <name type="scientific">Naegleria gruberi</name>
    <name type="common">Amoeba</name>
    <dbReference type="NCBI Taxonomy" id="5762"/>
    <lineage>
        <taxon>Eukaryota</taxon>
        <taxon>Discoba</taxon>
        <taxon>Heterolobosea</taxon>
        <taxon>Tetramitia</taxon>
        <taxon>Eutetramitia</taxon>
        <taxon>Vahlkampfiidae</taxon>
        <taxon>Naegleria</taxon>
    </lineage>
</organism>
<feature type="disulfide bond" evidence="6">
    <location>
        <begin position="659"/>
        <end position="668"/>
    </location>
</feature>
<dbReference type="VEuPathDB" id="AmoebaDB:NAEGRDRAFT_68543"/>
<keyword evidence="1 7" id="KW-0217">Developmental protein</keyword>
<evidence type="ECO:0000313" key="12">
    <source>
        <dbReference type="EMBL" id="EFC43520.1"/>
    </source>
</evidence>
<feature type="compositionally biased region" description="Polar residues" evidence="8">
    <location>
        <begin position="371"/>
        <end position="380"/>
    </location>
</feature>
<feature type="disulfide bond" evidence="5">
    <location>
        <begin position="336"/>
        <end position="345"/>
    </location>
</feature>
<feature type="disulfide bond" evidence="5">
    <location>
        <begin position="561"/>
        <end position="570"/>
    </location>
</feature>
<dbReference type="Pfam" id="PF01414">
    <property type="entry name" value="DSL"/>
    <property type="match status" value="1"/>
</dbReference>
<dbReference type="PANTHER" id="PTHR24043">
    <property type="entry name" value="SCAVENGER RECEPTOR CLASS F"/>
    <property type="match status" value="1"/>
</dbReference>
<dbReference type="GO" id="GO:0007154">
    <property type="term" value="P:cell communication"/>
    <property type="evidence" value="ECO:0007669"/>
    <property type="project" value="InterPro"/>
</dbReference>
<dbReference type="GO" id="GO:0016020">
    <property type="term" value="C:membrane"/>
    <property type="evidence" value="ECO:0007669"/>
    <property type="project" value="UniProtKB-SubCell"/>
</dbReference>
<dbReference type="InterPro" id="IPR002049">
    <property type="entry name" value="LE_dom"/>
</dbReference>
<keyword evidence="7 9" id="KW-1133">Transmembrane helix</keyword>
<comment type="function">
    <text evidence="7">Putative Notch ligand involved in the mediation of Notch signaling.</text>
</comment>
<evidence type="ECO:0000256" key="7">
    <source>
        <dbReference type="RuleBase" id="RU280815"/>
    </source>
</evidence>